<accession>A0A3P3W2R4</accession>
<evidence type="ECO:0000313" key="2">
    <source>
        <dbReference type="EMBL" id="RRJ89044.1"/>
    </source>
</evidence>
<dbReference type="OrthoDB" id="1098070at2"/>
<dbReference type="InterPro" id="IPR035093">
    <property type="entry name" value="RelE/ParE_toxin_dom_sf"/>
</dbReference>
<sequence>MKVYLSEQAESKLLNLTAYLLQKWGIKVKKDFVQKLTKKINQIALHPASCPLSAEFKGLYKGMISKQTTFYYRVDFDLKEIEIITIFDTRQNPDKLSQEI</sequence>
<evidence type="ECO:0000256" key="1">
    <source>
        <dbReference type="ARBA" id="ARBA00022649"/>
    </source>
</evidence>
<comment type="caution">
    <text evidence="2">The sequence shown here is derived from an EMBL/GenBank/DDBJ whole genome shotgun (WGS) entry which is preliminary data.</text>
</comment>
<evidence type="ECO:0000313" key="3">
    <source>
        <dbReference type="Proteomes" id="UP000271937"/>
    </source>
</evidence>
<dbReference type="Gene3D" id="3.30.2310.20">
    <property type="entry name" value="RelE-like"/>
    <property type="match status" value="1"/>
</dbReference>
<dbReference type="RefSeq" id="WP_125013772.1">
    <property type="nucleotide sequence ID" value="NZ_RQVR01000020.1"/>
</dbReference>
<keyword evidence="3" id="KW-1185">Reference proteome</keyword>
<proteinExistence type="predicted"/>
<reference evidence="2 3" key="1">
    <citation type="submission" date="2018-11" db="EMBL/GenBank/DDBJ databases">
        <title>Flavobacterium sp. nov., YIM 102600 draft genome.</title>
        <authorList>
            <person name="Li G."/>
            <person name="Jiang Y."/>
        </authorList>
    </citation>
    <scope>NUCLEOTIDE SEQUENCE [LARGE SCALE GENOMIC DNA]</scope>
    <source>
        <strain evidence="2 3">YIM 102600</strain>
    </source>
</reference>
<dbReference type="EMBL" id="RQVR01000020">
    <property type="protein sequence ID" value="RRJ89044.1"/>
    <property type="molecule type" value="Genomic_DNA"/>
</dbReference>
<gene>
    <name evidence="2" type="ORF">EG849_13850</name>
</gene>
<dbReference type="InterPro" id="IPR007712">
    <property type="entry name" value="RelE/ParE_toxin"/>
</dbReference>
<keyword evidence="1" id="KW-1277">Toxin-antitoxin system</keyword>
<organism evidence="2 3">
    <name type="scientific">Flavobacterium macacae</name>
    <dbReference type="NCBI Taxonomy" id="2488993"/>
    <lineage>
        <taxon>Bacteria</taxon>
        <taxon>Pseudomonadati</taxon>
        <taxon>Bacteroidota</taxon>
        <taxon>Flavobacteriia</taxon>
        <taxon>Flavobacteriales</taxon>
        <taxon>Flavobacteriaceae</taxon>
        <taxon>Flavobacterium</taxon>
    </lineage>
</organism>
<dbReference type="Proteomes" id="UP000271937">
    <property type="component" value="Unassembled WGS sequence"/>
</dbReference>
<dbReference type="Pfam" id="PF05016">
    <property type="entry name" value="ParE_toxin"/>
    <property type="match status" value="1"/>
</dbReference>
<name>A0A3P3W2R4_9FLAO</name>
<dbReference type="AlphaFoldDB" id="A0A3P3W2R4"/>
<protein>
    <submittedName>
        <fullName evidence="2">Type II toxin-antitoxin system RelE/ParE family toxin</fullName>
    </submittedName>
</protein>